<evidence type="ECO:0000256" key="2">
    <source>
        <dbReference type="ARBA" id="ARBA00022553"/>
    </source>
</evidence>
<organism evidence="11 12">
    <name type="scientific">Evansella cellulosilytica (strain ATCC 21833 / DSM 2522 / FERM P-1141 / JCM 9156 / N-4)</name>
    <name type="common">Bacillus cellulosilyticus</name>
    <dbReference type="NCBI Taxonomy" id="649639"/>
    <lineage>
        <taxon>Bacteria</taxon>
        <taxon>Bacillati</taxon>
        <taxon>Bacillota</taxon>
        <taxon>Bacilli</taxon>
        <taxon>Bacillales</taxon>
        <taxon>Bacillaceae</taxon>
        <taxon>Evansella</taxon>
    </lineage>
</organism>
<evidence type="ECO:0000256" key="5">
    <source>
        <dbReference type="ARBA" id="ARBA00023125"/>
    </source>
</evidence>
<dbReference type="SUPFAM" id="SSF52172">
    <property type="entry name" value="CheY-like"/>
    <property type="match status" value="1"/>
</dbReference>
<dbReference type="SMART" id="SM00862">
    <property type="entry name" value="Trans_reg_C"/>
    <property type="match status" value="1"/>
</dbReference>
<dbReference type="CDD" id="cd00383">
    <property type="entry name" value="trans_reg_C"/>
    <property type="match status" value="1"/>
</dbReference>
<dbReference type="OrthoDB" id="9802426at2"/>
<dbReference type="EMBL" id="CP002394">
    <property type="protein sequence ID" value="ADU31302.1"/>
    <property type="molecule type" value="Genomic_DNA"/>
</dbReference>
<dbReference type="PANTHER" id="PTHR48111:SF73">
    <property type="entry name" value="ALKALINE PHOSPHATASE SYNTHESIS TRANSCRIPTIONAL REGULATORY PROTEIN PHOP"/>
    <property type="match status" value="1"/>
</dbReference>
<dbReference type="SUPFAM" id="SSF46894">
    <property type="entry name" value="C-terminal effector domain of the bipartite response regulators"/>
    <property type="match status" value="1"/>
</dbReference>
<keyword evidence="3" id="KW-0902">Two-component regulatory system</keyword>
<evidence type="ECO:0000256" key="4">
    <source>
        <dbReference type="ARBA" id="ARBA00023015"/>
    </source>
</evidence>
<dbReference type="Pfam" id="PF00072">
    <property type="entry name" value="Response_reg"/>
    <property type="match status" value="1"/>
</dbReference>
<dbReference type="Gene3D" id="6.10.250.690">
    <property type="match status" value="1"/>
</dbReference>
<sequence length="236" mass="27069">MAITVFIVEDEPMIIEVLKAYLEKSGYRVESAQNGKEGLTKIREGNPDFVILDLMLPDMPGEEICKQIRLTSDVPIMMLSAKSSEEDRIGGIVIGADDYVTKPFSPREVIVRLEAILRRTRTLNKMEIFSFNKKEIIIDFIKKEVLLNNETISLTPIEFNIITIMAKHPGRVFSRADLLQKIQEDSFFEGYERSIDVHIKNLRKKLEVNTKQPKYILTVFGMGYKFGGKRDVSYTL</sequence>
<dbReference type="PROSITE" id="PS50110">
    <property type="entry name" value="RESPONSE_REGULATORY"/>
    <property type="match status" value="1"/>
</dbReference>
<dbReference type="RefSeq" id="WP_013489633.1">
    <property type="nucleotide sequence ID" value="NC_014829.1"/>
</dbReference>
<protein>
    <submittedName>
        <fullName evidence="11">Two component transcriptional regulator, winged helix family</fullName>
    </submittedName>
</protein>
<evidence type="ECO:0000313" key="12">
    <source>
        <dbReference type="Proteomes" id="UP000001401"/>
    </source>
</evidence>
<dbReference type="STRING" id="649639.Bcell_3055"/>
<evidence type="ECO:0000256" key="7">
    <source>
        <dbReference type="PROSITE-ProRule" id="PRU00169"/>
    </source>
</evidence>
<dbReference type="InterPro" id="IPR016032">
    <property type="entry name" value="Sig_transdc_resp-reg_C-effctor"/>
</dbReference>
<reference evidence="11" key="1">
    <citation type="submission" date="2010-12" db="EMBL/GenBank/DDBJ databases">
        <title>Complete sequence of Bacillus cellulosilyticus DSM 2522.</title>
        <authorList>
            <consortium name="US DOE Joint Genome Institute"/>
            <person name="Lucas S."/>
            <person name="Copeland A."/>
            <person name="Lapidus A."/>
            <person name="Cheng J.-F."/>
            <person name="Bruce D."/>
            <person name="Goodwin L."/>
            <person name="Pitluck S."/>
            <person name="Chertkov O."/>
            <person name="Detter J.C."/>
            <person name="Han C."/>
            <person name="Tapia R."/>
            <person name="Land M."/>
            <person name="Hauser L."/>
            <person name="Jeffries C."/>
            <person name="Kyrpides N."/>
            <person name="Ivanova N."/>
            <person name="Mikhailova N."/>
            <person name="Brumm P."/>
            <person name="Mead D."/>
            <person name="Woyke T."/>
        </authorList>
    </citation>
    <scope>NUCLEOTIDE SEQUENCE [LARGE SCALE GENOMIC DNA]</scope>
    <source>
        <strain evidence="11">DSM 2522</strain>
    </source>
</reference>
<dbReference type="GO" id="GO:0032993">
    <property type="term" value="C:protein-DNA complex"/>
    <property type="evidence" value="ECO:0007669"/>
    <property type="project" value="TreeGrafter"/>
</dbReference>
<dbReference type="Gene3D" id="3.40.50.2300">
    <property type="match status" value="1"/>
</dbReference>
<evidence type="ECO:0000256" key="8">
    <source>
        <dbReference type="PROSITE-ProRule" id="PRU01091"/>
    </source>
</evidence>
<dbReference type="HOGENOM" id="CLU_000445_30_4_9"/>
<feature type="DNA-binding region" description="OmpR/PhoB-type" evidence="8">
    <location>
        <begin position="126"/>
        <end position="228"/>
    </location>
</feature>
<evidence type="ECO:0000259" key="9">
    <source>
        <dbReference type="PROSITE" id="PS50110"/>
    </source>
</evidence>
<evidence type="ECO:0000256" key="1">
    <source>
        <dbReference type="ARBA" id="ARBA00004496"/>
    </source>
</evidence>
<keyword evidence="6" id="KW-0804">Transcription</keyword>
<keyword evidence="5 8" id="KW-0238">DNA-binding</keyword>
<gene>
    <name evidence="11" type="ordered locus">Bcell_3055</name>
</gene>
<dbReference type="InterPro" id="IPR039420">
    <property type="entry name" value="WalR-like"/>
</dbReference>
<dbReference type="SMART" id="SM00448">
    <property type="entry name" value="REC"/>
    <property type="match status" value="1"/>
</dbReference>
<keyword evidence="2 7" id="KW-0597">Phosphoprotein</keyword>
<dbReference type="GO" id="GO:0005829">
    <property type="term" value="C:cytosol"/>
    <property type="evidence" value="ECO:0007669"/>
    <property type="project" value="TreeGrafter"/>
</dbReference>
<feature type="domain" description="Response regulatory" evidence="9">
    <location>
        <begin position="4"/>
        <end position="117"/>
    </location>
</feature>
<keyword evidence="12" id="KW-1185">Reference proteome</keyword>
<dbReference type="Pfam" id="PF00486">
    <property type="entry name" value="Trans_reg_C"/>
    <property type="match status" value="1"/>
</dbReference>
<dbReference type="Proteomes" id="UP000001401">
    <property type="component" value="Chromosome"/>
</dbReference>
<dbReference type="InterPro" id="IPR011006">
    <property type="entry name" value="CheY-like_superfamily"/>
</dbReference>
<evidence type="ECO:0000256" key="3">
    <source>
        <dbReference type="ARBA" id="ARBA00023012"/>
    </source>
</evidence>
<dbReference type="GO" id="GO:0006355">
    <property type="term" value="P:regulation of DNA-templated transcription"/>
    <property type="evidence" value="ECO:0007669"/>
    <property type="project" value="InterPro"/>
</dbReference>
<dbReference type="InterPro" id="IPR036388">
    <property type="entry name" value="WH-like_DNA-bd_sf"/>
</dbReference>
<keyword evidence="4" id="KW-0805">Transcription regulation</keyword>
<feature type="modified residue" description="4-aspartylphosphate" evidence="7">
    <location>
        <position position="53"/>
    </location>
</feature>
<evidence type="ECO:0000313" key="11">
    <source>
        <dbReference type="EMBL" id="ADU31302.1"/>
    </source>
</evidence>
<comment type="subcellular location">
    <subcellularLocation>
        <location evidence="1">Cytoplasm</location>
    </subcellularLocation>
</comment>
<proteinExistence type="predicted"/>
<dbReference type="Gene3D" id="1.10.10.10">
    <property type="entry name" value="Winged helix-like DNA-binding domain superfamily/Winged helix DNA-binding domain"/>
    <property type="match status" value="1"/>
</dbReference>
<dbReference type="FunFam" id="3.40.50.2300:FF:000001">
    <property type="entry name" value="DNA-binding response regulator PhoB"/>
    <property type="match status" value="1"/>
</dbReference>
<dbReference type="PROSITE" id="PS51755">
    <property type="entry name" value="OMPR_PHOB"/>
    <property type="match status" value="1"/>
</dbReference>
<dbReference type="eggNOG" id="COG0745">
    <property type="taxonomic scope" value="Bacteria"/>
</dbReference>
<dbReference type="AlphaFoldDB" id="E6TYW7"/>
<dbReference type="GO" id="GO:0000976">
    <property type="term" value="F:transcription cis-regulatory region binding"/>
    <property type="evidence" value="ECO:0007669"/>
    <property type="project" value="TreeGrafter"/>
</dbReference>
<feature type="domain" description="OmpR/PhoB-type" evidence="10">
    <location>
        <begin position="126"/>
        <end position="228"/>
    </location>
</feature>
<accession>E6TYW7</accession>
<dbReference type="PANTHER" id="PTHR48111">
    <property type="entry name" value="REGULATOR OF RPOS"/>
    <property type="match status" value="1"/>
</dbReference>
<dbReference type="GO" id="GO:0000156">
    <property type="term" value="F:phosphorelay response regulator activity"/>
    <property type="evidence" value="ECO:0007669"/>
    <property type="project" value="TreeGrafter"/>
</dbReference>
<evidence type="ECO:0000256" key="6">
    <source>
        <dbReference type="ARBA" id="ARBA00023163"/>
    </source>
</evidence>
<dbReference type="KEGG" id="bco:Bcell_3055"/>
<dbReference type="InterPro" id="IPR001789">
    <property type="entry name" value="Sig_transdc_resp-reg_receiver"/>
</dbReference>
<evidence type="ECO:0000259" key="10">
    <source>
        <dbReference type="PROSITE" id="PS51755"/>
    </source>
</evidence>
<dbReference type="InterPro" id="IPR001867">
    <property type="entry name" value="OmpR/PhoB-type_DNA-bd"/>
</dbReference>
<name>E6TYW7_EVAC2</name>